<evidence type="ECO:0000313" key="1">
    <source>
        <dbReference type="EMBL" id="CAG9803444.1"/>
    </source>
</evidence>
<reference evidence="1" key="2">
    <citation type="submission" date="2022-10" db="EMBL/GenBank/DDBJ databases">
        <authorList>
            <consortium name="ENA_rothamsted_submissions"/>
            <consortium name="culmorum"/>
            <person name="King R."/>
        </authorList>
    </citation>
    <scope>NUCLEOTIDE SEQUENCE</scope>
</reference>
<keyword evidence="2" id="KW-1185">Reference proteome</keyword>
<dbReference type="Proteomes" id="UP001153620">
    <property type="component" value="Chromosome 2"/>
</dbReference>
<reference evidence="1" key="1">
    <citation type="submission" date="2022-01" db="EMBL/GenBank/DDBJ databases">
        <authorList>
            <person name="King R."/>
        </authorList>
    </citation>
    <scope>NUCLEOTIDE SEQUENCE</scope>
</reference>
<dbReference type="EMBL" id="OU895878">
    <property type="protein sequence ID" value="CAG9803444.1"/>
    <property type="molecule type" value="Genomic_DNA"/>
</dbReference>
<accession>A0A9N9RU03</accession>
<proteinExistence type="predicted"/>
<gene>
    <name evidence="1" type="ORF">CHIRRI_LOCUS6344</name>
</gene>
<sequence length="47" mass="5686">MDGKQRNIRGSSWIDAKKIKLDRLPEDKYEIIKEEFRQSVEDNFNMN</sequence>
<organism evidence="1 2">
    <name type="scientific">Chironomus riparius</name>
    <dbReference type="NCBI Taxonomy" id="315576"/>
    <lineage>
        <taxon>Eukaryota</taxon>
        <taxon>Metazoa</taxon>
        <taxon>Ecdysozoa</taxon>
        <taxon>Arthropoda</taxon>
        <taxon>Hexapoda</taxon>
        <taxon>Insecta</taxon>
        <taxon>Pterygota</taxon>
        <taxon>Neoptera</taxon>
        <taxon>Endopterygota</taxon>
        <taxon>Diptera</taxon>
        <taxon>Nematocera</taxon>
        <taxon>Chironomoidea</taxon>
        <taxon>Chironomidae</taxon>
        <taxon>Chironominae</taxon>
        <taxon>Chironomus</taxon>
    </lineage>
</organism>
<name>A0A9N9RU03_9DIPT</name>
<dbReference type="AlphaFoldDB" id="A0A9N9RU03"/>
<protein>
    <submittedName>
        <fullName evidence="1">Uncharacterized protein</fullName>
    </submittedName>
</protein>
<evidence type="ECO:0000313" key="2">
    <source>
        <dbReference type="Proteomes" id="UP001153620"/>
    </source>
</evidence>